<evidence type="ECO:0000259" key="2">
    <source>
        <dbReference type="Pfam" id="PF12706"/>
    </source>
</evidence>
<feature type="signal peptide" evidence="1">
    <location>
        <begin position="1"/>
        <end position="18"/>
    </location>
</feature>
<dbReference type="Proteomes" id="UP001597197">
    <property type="component" value="Unassembled WGS sequence"/>
</dbReference>
<proteinExistence type="predicted"/>
<evidence type="ECO:0000256" key="1">
    <source>
        <dbReference type="SAM" id="SignalP"/>
    </source>
</evidence>
<feature type="chain" id="PRO_5045064577" evidence="1">
    <location>
        <begin position="19"/>
        <end position="303"/>
    </location>
</feature>
<comment type="caution">
    <text evidence="3">The sequence shown here is derived from an EMBL/GenBank/DDBJ whole genome shotgun (WGS) entry which is preliminary data.</text>
</comment>
<keyword evidence="4" id="KW-1185">Reference proteome</keyword>
<protein>
    <submittedName>
        <fullName evidence="3">MBL fold metallo-hydrolase</fullName>
    </submittedName>
</protein>
<organism evidence="3 4">
    <name type="scientific">Hymenobacter bucti</name>
    <dbReference type="NCBI Taxonomy" id="1844114"/>
    <lineage>
        <taxon>Bacteria</taxon>
        <taxon>Pseudomonadati</taxon>
        <taxon>Bacteroidota</taxon>
        <taxon>Cytophagia</taxon>
        <taxon>Cytophagales</taxon>
        <taxon>Hymenobacteraceae</taxon>
        <taxon>Hymenobacter</taxon>
    </lineage>
</organism>
<dbReference type="InterPro" id="IPR001279">
    <property type="entry name" value="Metallo-B-lactamas"/>
</dbReference>
<evidence type="ECO:0000313" key="3">
    <source>
        <dbReference type="EMBL" id="MFD1874211.1"/>
    </source>
</evidence>
<dbReference type="EMBL" id="JBHUFD010000006">
    <property type="protein sequence ID" value="MFD1874211.1"/>
    <property type="molecule type" value="Genomic_DNA"/>
</dbReference>
<evidence type="ECO:0000313" key="4">
    <source>
        <dbReference type="Proteomes" id="UP001597197"/>
    </source>
</evidence>
<gene>
    <name evidence="3" type="ORF">ACFSDX_17335</name>
</gene>
<reference evidence="4" key="1">
    <citation type="journal article" date="2019" name="Int. J. Syst. Evol. Microbiol.">
        <title>The Global Catalogue of Microorganisms (GCM) 10K type strain sequencing project: providing services to taxonomists for standard genome sequencing and annotation.</title>
        <authorList>
            <consortium name="The Broad Institute Genomics Platform"/>
            <consortium name="The Broad Institute Genome Sequencing Center for Infectious Disease"/>
            <person name="Wu L."/>
            <person name="Ma J."/>
        </authorList>
    </citation>
    <scope>NUCLEOTIDE SEQUENCE [LARGE SCALE GENOMIC DNA]</scope>
    <source>
        <strain evidence="4">CGMCC 1.15795</strain>
    </source>
</reference>
<dbReference type="Gene3D" id="3.60.15.10">
    <property type="entry name" value="Ribonuclease Z/Hydroxyacylglutathione hydrolase-like"/>
    <property type="match status" value="1"/>
</dbReference>
<dbReference type="RefSeq" id="WP_382315804.1">
    <property type="nucleotide sequence ID" value="NZ_JBHUFD010000006.1"/>
</dbReference>
<dbReference type="InterPro" id="IPR036866">
    <property type="entry name" value="RibonucZ/Hydroxyglut_hydro"/>
</dbReference>
<dbReference type="Pfam" id="PF12706">
    <property type="entry name" value="Lactamase_B_2"/>
    <property type="match status" value="1"/>
</dbReference>
<feature type="domain" description="Metallo-beta-lactamase" evidence="2">
    <location>
        <begin position="70"/>
        <end position="270"/>
    </location>
</feature>
<accession>A0ABW4QYI0</accession>
<sequence>MKTRLLAALLGLALPALAQTQQLVILGVAQDAGYPQIGATQEFVAAELGQRARQKVVALGVVDETAGQKFLFEATPDLPAQLFALNEALSTPGTLPTGIFLTHGHIGHYTGLMYLGREASGASAVPVYAMPRMASFLTANAPWSQLVALQNIALRPLAAGQEIALNPVLKVRPFLVPHRDEFTETVGFEITGRHKKALFIPDIDKWSKWPTNLPEIIKKADYVLIDATFYRNGEIPRDMAEVPHPFVEETLKLLQALPAAERAKVYFIHFNHTNPLLNPDSPERRELQRLGFHVATEGLELPL</sequence>
<name>A0ABW4QYI0_9BACT</name>
<keyword evidence="1" id="KW-0732">Signal</keyword>
<dbReference type="SUPFAM" id="SSF56281">
    <property type="entry name" value="Metallo-hydrolase/oxidoreductase"/>
    <property type="match status" value="1"/>
</dbReference>